<dbReference type="AlphaFoldDB" id="A0A699HNF0"/>
<proteinExistence type="predicted"/>
<evidence type="ECO:0000313" key="2">
    <source>
        <dbReference type="EMBL" id="GEY52923.1"/>
    </source>
</evidence>
<dbReference type="Gene3D" id="2.40.70.10">
    <property type="entry name" value="Acid Proteases"/>
    <property type="match status" value="1"/>
</dbReference>
<dbReference type="InterPro" id="IPR032567">
    <property type="entry name" value="RTL1-rel"/>
</dbReference>
<feature type="region of interest" description="Disordered" evidence="1">
    <location>
        <begin position="156"/>
        <end position="184"/>
    </location>
</feature>
<accession>A0A699HNF0</accession>
<dbReference type="InterPro" id="IPR021109">
    <property type="entry name" value="Peptidase_aspartic_dom_sf"/>
</dbReference>
<name>A0A699HNF0_TANCI</name>
<dbReference type="EMBL" id="BKCJ010186250">
    <property type="protein sequence ID" value="GEY52923.1"/>
    <property type="molecule type" value="Genomic_DNA"/>
</dbReference>
<sequence length="368" mass="41840">MAPVTRQRPRTLPNNTNPNNITPKSVQAMIDQALLRNSTNRDGSYSSNEDNQRNVQNARPCFYADFMKCQPLNFKRTKGVVGLTRWIEKMESVFQISGCAVENQFVADETEKIDKYVNGLPDNIYESMKASKPKMLDETIELANDLMDQKLRTYAERQSNNKRKADESFRNNHGHQQQTPKRQNVGRVYNIGTGERKPYSRNLPKDCPKLKNKDGEKVNAPGWVYAVGNAKKRGNASRDPDSNVFTDLMPIELGSFDVIIGMDWLRRCHALIVCDEKLVQIPYGNETLTFCGNESNKGRGSRLTVISCSKAQEYMAKGCQIFLPHVYAKKEEDRSKGKQLEDVPVVRDYPKIFPKDLPGLPPARPVEF</sequence>
<reference evidence="2" key="1">
    <citation type="journal article" date="2019" name="Sci. Rep.">
        <title>Draft genome of Tanacetum cinerariifolium, the natural source of mosquito coil.</title>
        <authorList>
            <person name="Yamashiro T."/>
            <person name="Shiraishi A."/>
            <person name="Satake H."/>
            <person name="Nakayama K."/>
        </authorList>
    </citation>
    <scope>NUCLEOTIDE SEQUENCE</scope>
</reference>
<organism evidence="2">
    <name type="scientific">Tanacetum cinerariifolium</name>
    <name type="common">Dalmatian daisy</name>
    <name type="synonym">Chrysanthemum cinerariifolium</name>
    <dbReference type="NCBI Taxonomy" id="118510"/>
    <lineage>
        <taxon>Eukaryota</taxon>
        <taxon>Viridiplantae</taxon>
        <taxon>Streptophyta</taxon>
        <taxon>Embryophyta</taxon>
        <taxon>Tracheophyta</taxon>
        <taxon>Spermatophyta</taxon>
        <taxon>Magnoliopsida</taxon>
        <taxon>eudicotyledons</taxon>
        <taxon>Gunneridae</taxon>
        <taxon>Pentapetalae</taxon>
        <taxon>asterids</taxon>
        <taxon>campanulids</taxon>
        <taxon>Asterales</taxon>
        <taxon>Asteraceae</taxon>
        <taxon>Asteroideae</taxon>
        <taxon>Anthemideae</taxon>
        <taxon>Anthemidinae</taxon>
        <taxon>Tanacetum</taxon>
    </lineage>
</organism>
<keyword evidence="2" id="KW-0808">Transferase</keyword>
<feature type="region of interest" description="Disordered" evidence="1">
    <location>
        <begin position="1"/>
        <end position="24"/>
    </location>
</feature>
<dbReference type="Pfam" id="PF08284">
    <property type="entry name" value="RVP_2"/>
    <property type="match status" value="1"/>
</dbReference>
<keyword evidence="2" id="KW-0548">Nucleotidyltransferase</keyword>
<dbReference type="PANTHER" id="PTHR15503:SF45">
    <property type="entry name" value="RNA-DIRECTED DNA POLYMERASE HOMOLOG"/>
    <property type="match status" value="1"/>
</dbReference>
<dbReference type="GO" id="GO:0003964">
    <property type="term" value="F:RNA-directed DNA polymerase activity"/>
    <property type="evidence" value="ECO:0007669"/>
    <property type="project" value="UniProtKB-KW"/>
</dbReference>
<protein>
    <submittedName>
        <fullName evidence="2">Putative reverse transcriptase domain-containing protein</fullName>
    </submittedName>
</protein>
<evidence type="ECO:0000256" key="1">
    <source>
        <dbReference type="SAM" id="MobiDB-lite"/>
    </source>
</evidence>
<comment type="caution">
    <text evidence="2">The sequence shown here is derived from an EMBL/GenBank/DDBJ whole genome shotgun (WGS) entry which is preliminary data.</text>
</comment>
<dbReference type="PANTHER" id="PTHR15503">
    <property type="entry name" value="LDOC1 RELATED"/>
    <property type="match status" value="1"/>
</dbReference>
<keyword evidence="2" id="KW-0695">RNA-directed DNA polymerase</keyword>
<feature type="compositionally biased region" description="Low complexity" evidence="1">
    <location>
        <begin position="10"/>
        <end position="23"/>
    </location>
</feature>
<gene>
    <name evidence="2" type="ORF">Tci_424897</name>
</gene>